<keyword evidence="4" id="KW-1185">Reference proteome</keyword>
<accession>A0ABQ0NMV5</accession>
<keyword evidence="1" id="KW-1133">Transmembrane helix</keyword>
<dbReference type="EMBL" id="BFCH01000017">
    <property type="protein sequence ID" value="GBG38152.1"/>
    <property type="molecule type" value="Genomic_DNA"/>
</dbReference>
<evidence type="ECO:0000259" key="2">
    <source>
        <dbReference type="PROSITE" id="PS50011"/>
    </source>
</evidence>
<organism evidence="3 4">
    <name type="scientific">Mycobacterium montefiorense</name>
    <dbReference type="NCBI Taxonomy" id="154654"/>
    <lineage>
        <taxon>Bacteria</taxon>
        <taxon>Bacillati</taxon>
        <taxon>Actinomycetota</taxon>
        <taxon>Actinomycetes</taxon>
        <taxon>Mycobacteriales</taxon>
        <taxon>Mycobacteriaceae</taxon>
        <taxon>Mycobacterium</taxon>
        <taxon>Mycobacterium simiae complex</taxon>
    </lineage>
</organism>
<gene>
    <name evidence="3" type="ORF">MmonteBS_25240</name>
</gene>
<evidence type="ECO:0000256" key="1">
    <source>
        <dbReference type="SAM" id="Phobius"/>
    </source>
</evidence>
<comment type="caution">
    <text evidence="3">The sequence shown here is derived from an EMBL/GenBank/DDBJ whole genome shotgun (WGS) entry which is preliminary data.</text>
</comment>
<name>A0ABQ0NMV5_9MYCO</name>
<sequence length="70" mass="7755">MPLAVGEEFAGYTILRVLGAGAMGTVYLVQHPRLPRQDALKVLSVDLTTDPHYRTRFMREADIAANRIGN</sequence>
<keyword evidence="1" id="KW-0812">Transmembrane</keyword>
<reference evidence="4" key="1">
    <citation type="submission" date="2018-04" db="EMBL/GenBank/DDBJ databases">
        <title>Draft genome sequence of Mycobacterium montefiorense isolated from Japanese black salamander.</title>
        <authorList>
            <person name="Fukano H."/>
            <person name="Yoshida M."/>
            <person name="Shimizu A."/>
            <person name="Iwao H."/>
            <person name="Kurata O."/>
            <person name="Katayama Y."/>
            <person name="Omatsu T."/>
            <person name="Mizutani T."/>
            <person name="Wada S."/>
            <person name="Hoshino Y."/>
        </authorList>
    </citation>
    <scope>NUCLEOTIDE SEQUENCE [LARGE SCALE GENOMIC DNA]</scope>
    <source>
        <strain evidence="4">BS</strain>
    </source>
</reference>
<dbReference type="InterPro" id="IPR000719">
    <property type="entry name" value="Prot_kinase_dom"/>
</dbReference>
<dbReference type="InterPro" id="IPR011009">
    <property type="entry name" value="Kinase-like_dom_sf"/>
</dbReference>
<dbReference type="PROSITE" id="PS50011">
    <property type="entry name" value="PROTEIN_KINASE_DOM"/>
    <property type="match status" value="1"/>
</dbReference>
<dbReference type="Gene3D" id="3.30.200.20">
    <property type="entry name" value="Phosphorylase Kinase, domain 1"/>
    <property type="match status" value="1"/>
</dbReference>
<evidence type="ECO:0000313" key="4">
    <source>
        <dbReference type="Proteomes" id="UP000245060"/>
    </source>
</evidence>
<feature type="domain" description="Protein kinase" evidence="2">
    <location>
        <begin position="12"/>
        <end position="70"/>
    </location>
</feature>
<evidence type="ECO:0000313" key="3">
    <source>
        <dbReference type="EMBL" id="GBG38152.1"/>
    </source>
</evidence>
<proteinExistence type="predicted"/>
<dbReference type="SUPFAM" id="SSF56112">
    <property type="entry name" value="Protein kinase-like (PK-like)"/>
    <property type="match status" value="1"/>
</dbReference>
<keyword evidence="1" id="KW-0472">Membrane</keyword>
<dbReference type="Proteomes" id="UP000245060">
    <property type="component" value="Unassembled WGS sequence"/>
</dbReference>
<feature type="transmembrane region" description="Helical" evidence="1">
    <location>
        <begin position="12"/>
        <end position="29"/>
    </location>
</feature>
<protein>
    <recommendedName>
        <fullName evidence="2">Protein kinase domain-containing protein</fullName>
    </recommendedName>
</protein>